<dbReference type="AlphaFoldDB" id="A0AAN9Y618"/>
<protein>
    <submittedName>
        <fullName evidence="1">Uncharacterized protein</fullName>
    </submittedName>
</protein>
<proteinExistence type="predicted"/>
<evidence type="ECO:0000313" key="1">
    <source>
        <dbReference type="EMBL" id="KAK7591273.1"/>
    </source>
</evidence>
<accession>A0AAN9Y618</accession>
<reference evidence="1 2" key="1">
    <citation type="submission" date="2024-03" db="EMBL/GenBank/DDBJ databases">
        <title>Adaptation during the transition from Ophiocordyceps entomopathogen to insect associate is accompanied by gene loss and intensified selection.</title>
        <authorList>
            <person name="Ward C.M."/>
            <person name="Onetto C.A."/>
            <person name="Borneman A.R."/>
        </authorList>
    </citation>
    <scope>NUCLEOTIDE SEQUENCE [LARGE SCALE GENOMIC DNA]</scope>
    <source>
        <strain evidence="1">AWRI1</strain>
        <tissue evidence="1">Single Adult Female</tissue>
    </source>
</reference>
<dbReference type="EMBL" id="JBBCAQ010000022">
    <property type="protein sequence ID" value="KAK7591273.1"/>
    <property type="molecule type" value="Genomic_DNA"/>
</dbReference>
<keyword evidence="2" id="KW-1185">Reference proteome</keyword>
<gene>
    <name evidence="1" type="ORF">V9T40_002886</name>
</gene>
<evidence type="ECO:0000313" key="2">
    <source>
        <dbReference type="Proteomes" id="UP001367676"/>
    </source>
</evidence>
<dbReference type="Proteomes" id="UP001367676">
    <property type="component" value="Unassembled WGS sequence"/>
</dbReference>
<organism evidence="1 2">
    <name type="scientific">Parthenolecanium corni</name>
    <dbReference type="NCBI Taxonomy" id="536013"/>
    <lineage>
        <taxon>Eukaryota</taxon>
        <taxon>Metazoa</taxon>
        <taxon>Ecdysozoa</taxon>
        <taxon>Arthropoda</taxon>
        <taxon>Hexapoda</taxon>
        <taxon>Insecta</taxon>
        <taxon>Pterygota</taxon>
        <taxon>Neoptera</taxon>
        <taxon>Paraneoptera</taxon>
        <taxon>Hemiptera</taxon>
        <taxon>Sternorrhyncha</taxon>
        <taxon>Coccoidea</taxon>
        <taxon>Coccidae</taxon>
        <taxon>Parthenolecanium</taxon>
    </lineage>
</organism>
<sequence length="122" mass="14137">MPSKATTFAHTAFSGRLQRLMPLSFVRNGHPIGQQRMDSEGEHWTRILHTRTSAHRHWPRFWGHTKADFANRVGPLSNYHDMAANNYTEDTRKNLAENCDANKMEERLAGIGHEVRLKKETR</sequence>
<name>A0AAN9Y618_9HEMI</name>
<comment type="caution">
    <text evidence="1">The sequence shown here is derived from an EMBL/GenBank/DDBJ whole genome shotgun (WGS) entry which is preliminary data.</text>
</comment>